<accession>A9BHN9</accession>
<dbReference type="KEGG" id="pmo:Pmob_1194"/>
<dbReference type="STRING" id="403833.Pmob_1194"/>
<reference evidence="1" key="1">
    <citation type="submission" date="2007-11" db="EMBL/GenBank/DDBJ databases">
        <title>Complete sequence of Petroga mobilis SJ95.</title>
        <authorList>
            <consortium name="US DOE Joint Genome Institute"/>
            <person name="Copeland A."/>
            <person name="Lucas S."/>
            <person name="Lapidus A."/>
            <person name="Barry K."/>
            <person name="Glavina del Rio T."/>
            <person name="Dalin E."/>
            <person name="Tice H."/>
            <person name="Pitluck S."/>
            <person name="Meincke L."/>
            <person name="Brettin T."/>
            <person name="Bruce D."/>
            <person name="Detter J.C."/>
            <person name="Han C."/>
            <person name="Kuske C.R."/>
            <person name="Schmutz J."/>
            <person name="Larimer F."/>
            <person name="Land M."/>
            <person name="Hauser L."/>
            <person name="Kyrpides N."/>
            <person name="Mikhailova N."/>
            <person name="Noll K."/>
            <person name="Richardson P."/>
        </authorList>
    </citation>
    <scope>NUCLEOTIDE SEQUENCE [LARGE SCALE GENOMIC DNA]</scope>
    <source>
        <strain evidence="1">SJ95</strain>
    </source>
</reference>
<keyword evidence="2" id="KW-1185">Reference proteome</keyword>
<dbReference type="EMBL" id="CP000879">
    <property type="protein sequence ID" value="ABX31911.1"/>
    <property type="molecule type" value="Genomic_DNA"/>
</dbReference>
<gene>
    <name evidence="1" type="ordered locus">Pmob_1194</name>
</gene>
<proteinExistence type="predicted"/>
<evidence type="ECO:0000313" key="1">
    <source>
        <dbReference type="EMBL" id="ABX31911.1"/>
    </source>
</evidence>
<sequence length="76" mass="8743">MGGKWVANKLLNELKSSERISVLLPTHFLKKIVVYAYIVSSNIIEDKIRKADEKTINYIGDNLLEITIEELKKLLK</sequence>
<dbReference type="AlphaFoldDB" id="A9BHN9"/>
<evidence type="ECO:0000313" key="2">
    <source>
        <dbReference type="Proteomes" id="UP000000789"/>
    </source>
</evidence>
<protein>
    <submittedName>
        <fullName evidence="1">Uncharacterized protein</fullName>
    </submittedName>
</protein>
<dbReference type="Proteomes" id="UP000000789">
    <property type="component" value="Chromosome"/>
</dbReference>
<name>A9BHN9_PETMO</name>
<dbReference type="eggNOG" id="COG3464">
    <property type="taxonomic scope" value="Bacteria"/>
</dbReference>
<dbReference type="HOGENOM" id="CLU_2651259_0_0_0"/>
<organism evidence="1 2">
    <name type="scientific">Petrotoga mobilis (strain DSM 10674 / SJ95)</name>
    <dbReference type="NCBI Taxonomy" id="403833"/>
    <lineage>
        <taxon>Bacteria</taxon>
        <taxon>Thermotogati</taxon>
        <taxon>Thermotogota</taxon>
        <taxon>Thermotogae</taxon>
        <taxon>Petrotogales</taxon>
        <taxon>Petrotogaceae</taxon>
        <taxon>Petrotoga</taxon>
    </lineage>
</organism>
<dbReference type="RefSeq" id="WP_012209012.1">
    <property type="nucleotide sequence ID" value="NC_010003.1"/>
</dbReference>